<dbReference type="PANTHER" id="PTHR21363:SF0">
    <property type="entry name" value="PREPHENATE DEHYDROGENASE [NADP(+)]"/>
    <property type="match status" value="1"/>
</dbReference>
<dbReference type="Gene3D" id="1.10.3660.10">
    <property type="entry name" value="6-phosphogluconate dehydrogenase C-terminal like domain"/>
    <property type="match status" value="1"/>
</dbReference>
<dbReference type="InterPro" id="IPR003099">
    <property type="entry name" value="Prephen_DH"/>
</dbReference>
<dbReference type="InterPro" id="IPR046826">
    <property type="entry name" value="PDH_N"/>
</dbReference>
<dbReference type="PROSITE" id="PS51176">
    <property type="entry name" value="PDH_ADH"/>
    <property type="match status" value="1"/>
</dbReference>
<dbReference type="InterPro" id="IPR008927">
    <property type="entry name" value="6-PGluconate_DH-like_C_sf"/>
</dbReference>
<dbReference type="Gene3D" id="3.40.50.720">
    <property type="entry name" value="NAD(P)-binding Rossmann-like Domain"/>
    <property type="match status" value="1"/>
</dbReference>
<dbReference type="SUPFAM" id="SSF48179">
    <property type="entry name" value="6-phosphogluconate dehydrogenase C-terminal domain-like"/>
    <property type="match status" value="1"/>
</dbReference>
<dbReference type="InterPro" id="IPR046825">
    <property type="entry name" value="PDH_C"/>
</dbReference>
<comment type="caution">
    <text evidence="3">The sequence shown here is derived from an EMBL/GenBank/DDBJ whole genome shotgun (WGS) entry which is preliminary data.</text>
</comment>
<dbReference type="GO" id="GO:0004665">
    <property type="term" value="F:prephenate dehydrogenase (NADP+) activity"/>
    <property type="evidence" value="ECO:0007669"/>
    <property type="project" value="InterPro"/>
</dbReference>
<dbReference type="Proteomes" id="UP000886865">
    <property type="component" value="Unassembled WGS sequence"/>
</dbReference>
<dbReference type="AlphaFoldDB" id="A0A9D1JYS5"/>
<dbReference type="GO" id="GO:0070403">
    <property type="term" value="F:NAD+ binding"/>
    <property type="evidence" value="ECO:0007669"/>
    <property type="project" value="InterPro"/>
</dbReference>
<evidence type="ECO:0000256" key="1">
    <source>
        <dbReference type="ARBA" id="ARBA00023002"/>
    </source>
</evidence>
<accession>A0A9D1JYS5</accession>
<proteinExistence type="predicted"/>
<name>A0A9D1JYS5_9BACT</name>
<dbReference type="EMBL" id="DVJQ01000073">
    <property type="protein sequence ID" value="HIS75022.1"/>
    <property type="molecule type" value="Genomic_DNA"/>
</dbReference>
<dbReference type="Pfam" id="PF02153">
    <property type="entry name" value="PDH_N"/>
    <property type="match status" value="1"/>
</dbReference>
<feature type="domain" description="Prephenate/arogenate dehydrogenase" evidence="2">
    <location>
        <begin position="2"/>
        <end position="264"/>
    </location>
</feature>
<protein>
    <submittedName>
        <fullName evidence="3">Prephenate dehydrogenase/arogenate dehydrogenase family protein</fullName>
    </submittedName>
</protein>
<dbReference type="PANTHER" id="PTHR21363">
    <property type="entry name" value="PREPHENATE DEHYDROGENASE"/>
    <property type="match status" value="1"/>
</dbReference>
<evidence type="ECO:0000313" key="4">
    <source>
        <dbReference type="Proteomes" id="UP000886865"/>
    </source>
</evidence>
<reference evidence="3" key="2">
    <citation type="journal article" date="2021" name="PeerJ">
        <title>Extensive microbial diversity within the chicken gut microbiome revealed by metagenomics and culture.</title>
        <authorList>
            <person name="Gilroy R."/>
            <person name="Ravi A."/>
            <person name="Getino M."/>
            <person name="Pursley I."/>
            <person name="Horton D.L."/>
            <person name="Alikhan N.F."/>
            <person name="Baker D."/>
            <person name="Gharbi K."/>
            <person name="Hall N."/>
            <person name="Watson M."/>
            <person name="Adriaenssens E.M."/>
            <person name="Foster-Nyarko E."/>
            <person name="Jarju S."/>
            <person name="Secka A."/>
            <person name="Antonio M."/>
            <person name="Oren A."/>
            <person name="Chaudhuri R.R."/>
            <person name="La Ragione R."/>
            <person name="Hildebrand F."/>
            <person name="Pallen M.J."/>
        </authorList>
    </citation>
    <scope>NUCLEOTIDE SEQUENCE</scope>
    <source>
        <strain evidence="3">CHK152-2871</strain>
    </source>
</reference>
<sequence>MLKIAIIGLGLIGGSILKSLGESDWEIAAVSKSSYNKAKSYTPYASDMIEDVRGADVVFVCTPMNEAKNTLKRLENIVSPKCIVCDVCSLKGFLEGGYKFNYIGTHPMAGTEESGFDASKDDLFLGAKWVITKHNAILEEIIKFMGATPVLMDAKTHDFAAAQISHLPMLLSFALFNSVESDEAKTIAASGFRDTTRLALTNEVLAGDMLKLNKKNIDKSLDLFIKELNYLKNLKDDERIKVLKNISQKRAQMYDKKGKNKFNL</sequence>
<dbReference type="SUPFAM" id="SSF51735">
    <property type="entry name" value="NAD(P)-binding Rossmann-fold domains"/>
    <property type="match status" value="1"/>
</dbReference>
<evidence type="ECO:0000313" key="3">
    <source>
        <dbReference type="EMBL" id="HIS75022.1"/>
    </source>
</evidence>
<reference evidence="3" key="1">
    <citation type="submission" date="2020-10" db="EMBL/GenBank/DDBJ databases">
        <authorList>
            <person name="Gilroy R."/>
        </authorList>
    </citation>
    <scope>NUCLEOTIDE SEQUENCE</scope>
    <source>
        <strain evidence="3">CHK152-2871</strain>
    </source>
</reference>
<keyword evidence="1" id="KW-0560">Oxidoreductase</keyword>
<gene>
    <name evidence="3" type="ORF">IAA86_08395</name>
</gene>
<evidence type="ECO:0000259" key="2">
    <source>
        <dbReference type="PROSITE" id="PS51176"/>
    </source>
</evidence>
<dbReference type="Pfam" id="PF20463">
    <property type="entry name" value="PDH_C"/>
    <property type="match status" value="1"/>
</dbReference>
<dbReference type="GO" id="GO:0008977">
    <property type="term" value="F:prephenate dehydrogenase (NAD+) activity"/>
    <property type="evidence" value="ECO:0007669"/>
    <property type="project" value="InterPro"/>
</dbReference>
<dbReference type="GO" id="GO:0006571">
    <property type="term" value="P:tyrosine biosynthetic process"/>
    <property type="evidence" value="ECO:0007669"/>
    <property type="project" value="InterPro"/>
</dbReference>
<dbReference type="InterPro" id="IPR036291">
    <property type="entry name" value="NAD(P)-bd_dom_sf"/>
</dbReference>
<organism evidence="3 4">
    <name type="scientific">Candidatus Galligastranaerophilus intestinavium</name>
    <dbReference type="NCBI Taxonomy" id="2840836"/>
    <lineage>
        <taxon>Bacteria</taxon>
        <taxon>Candidatus Galligastranaerophilus</taxon>
    </lineage>
</organism>
<dbReference type="InterPro" id="IPR050812">
    <property type="entry name" value="Preph/Arog_dehydrog"/>
</dbReference>